<protein>
    <submittedName>
        <fullName evidence="1">Cupin domain-containing protein</fullName>
    </submittedName>
</protein>
<dbReference type="EMBL" id="JAPQER010000007">
    <property type="protein sequence ID" value="MCY6485506.1"/>
    <property type="molecule type" value="Genomic_DNA"/>
</dbReference>
<name>A0ABT4D2N1_9CLOT</name>
<organism evidence="1 2">
    <name type="scientific">Clostridium aestuarii</name>
    <dbReference type="NCBI Taxonomy" id="338193"/>
    <lineage>
        <taxon>Bacteria</taxon>
        <taxon>Bacillati</taxon>
        <taxon>Bacillota</taxon>
        <taxon>Clostridia</taxon>
        <taxon>Eubacteriales</taxon>
        <taxon>Clostridiaceae</taxon>
        <taxon>Clostridium</taxon>
    </lineage>
</organism>
<sequence>MIEKVFKYSVTDEKAVEKIIMDENINYIHMVFNKDQGLPEHFSNSNVYMTILRGTLSIRLDEQDMHEYSKGDLLQIPYNTKMNVNNLHDEVLELIVVKAPAPANYKR</sequence>
<dbReference type="CDD" id="cd20290">
    <property type="entry name" value="cupin_Mj0764-like"/>
    <property type="match status" value="1"/>
</dbReference>
<dbReference type="SUPFAM" id="SSF51182">
    <property type="entry name" value="RmlC-like cupins"/>
    <property type="match status" value="1"/>
</dbReference>
<reference evidence="1" key="1">
    <citation type="submission" date="2022-12" db="EMBL/GenBank/DDBJ databases">
        <authorList>
            <person name="Wang J."/>
        </authorList>
    </citation>
    <scope>NUCLEOTIDE SEQUENCE</scope>
    <source>
        <strain evidence="1">HY-45-18</strain>
    </source>
</reference>
<dbReference type="InterPro" id="IPR011051">
    <property type="entry name" value="RmlC_Cupin_sf"/>
</dbReference>
<dbReference type="Gene3D" id="2.60.120.10">
    <property type="entry name" value="Jelly Rolls"/>
    <property type="match status" value="1"/>
</dbReference>
<evidence type="ECO:0000313" key="2">
    <source>
        <dbReference type="Proteomes" id="UP001078443"/>
    </source>
</evidence>
<keyword evidence="2" id="KW-1185">Reference proteome</keyword>
<comment type="caution">
    <text evidence="1">The sequence shown here is derived from an EMBL/GenBank/DDBJ whole genome shotgun (WGS) entry which is preliminary data.</text>
</comment>
<dbReference type="PANTHER" id="PTHR37694">
    <property type="entry name" value="SLR8022 PROTEIN"/>
    <property type="match status" value="1"/>
</dbReference>
<accession>A0ABT4D2N1</accession>
<proteinExistence type="predicted"/>
<gene>
    <name evidence="1" type="ORF">OW763_14320</name>
</gene>
<dbReference type="Proteomes" id="UP001078443">
    <property type="component" value="Unassembled WGS sequence"/>
</dbReference>
<evidence type="ECO:0000313" key="1">
    <source>
        <dbReference type="EMBL" id="MCY6485506.1"/>
    </source>
</evidence>
<dbReference type="InterPro" id="IPR014710">
    <property type="entry name" value="RmlC-like_jellyroll"/>
</dbReference>
<dbReference type="PANTHER" id="PTHR37694:SF1">
    <property type="entry name" value="SLR8022 PROTEIN"/>
    <property type="match status" value="1"/>
</dbReference>
<dbReference type="RefSeq" id="WP_268041885.1">
    <property type="nucleotide sequence ID" value="NZ_JAPQER010000007.1"/>
</dbReference>